<accession>A0A6M0QCE1</accession>
<dbReference type="Pfam" id="PF10751">
    <property type="entry name" value="DUF2535"/>
    <property type="match status" value="1"/>
</dbReference>
<gene>
    <name evidence="1" type="ORF">G4D63_19835</name>
</gene>
<protein>
    <submittedName>
        <fullName evidence="1">DUF2535 family protein</fullName>
    </submittedName>
</protein>
<reference evidence="1 2" key="1">
    <citation type="submission" date="2020-02" db="EMBL/GenBank/DDBJ databases">
        <title>Bacillus aquiflavi sp. nov., isolated from yellow water of strong flavor Chinese baijiu in Yibin region of China.</title>
        <authorList>
            <person name="Xie J."/>
        </authorList>
    </citation>
    <scope>NUCLEOTIDE SEQUENCE [LARGE SCALE GENOMIC DNA]</scope>
    <source>
        <strain evidence="1 2">SA4</strain>
    </source>
</reference>
<dbReference type="Proteomes" id="UP000481043">
    <property type="component" value="Unassembled WGS sequence"/>
</dbReference>
<organism evidence="1 2">
    <name type="scientific">Bacillus mesophilus</name>
    <dbReference type="NCBI Taxonomy" id="1808955"/>
    <lineage>
        <taxon>Bacteria</taxon>
        <taxon>Bacillati</taxon>
        <taxon>Bacillota</taxon>
        <taxon>Bacilli</taxon>
        <taxon>Bacillales</taxon>
        <taxon>Bacillaceae</taxon>
        <taxon>Bacillus</taxon>
    </lineage>
</organism>
<dbReference type="EMBL" id="JAAIWM010000011">
    <property type="protein sequence ID" value="NEY73955.1"/>
    <property type="molecule type" value="Genomic_DNA"/>
</dbReference>
<name>A0A6M0QCE1_9BACI</name>
<evidence type="ECO:0000313" key="1">
    <source>
        <dbReference type="EMBL" id="NEY73955.1"/>
    </source>
</evidence>
<keyword evidence="2" id="KW-1185">Reference proteome</keyword>
<dbReference type="RefSeq" id="WP_163181821.1">
    <property type="nucleotide sequence ID" value="NZ_JAAIWM010000011.1"/>
</dbReference>
<sequence length="83" mass="10017">MLLKSLEFTHQSGQKVKVTEIPVWEEDNLFTLKIRFRLETFITKISTDSTPKKIYSFRDHLKKTLKWHEYTEIYKIDILKNNA</sequence>
<dbReference type="InterPro" id="IPR019687">
    <property type="entry name" value="DUF2535"/>
</dbReference>
<proteinExistence type="predicted"/>
<dbReference type="AlphaFoldDB" id="A0A6M0QCE1"/>
<comment type="caution">
    <text evidence="1">The sequence shown here is derived from an EMBL/GenBank/DDBJ whole genome shotgun (WGS) entry which is preliminary data.</text>
</comment>
<evidence type="ECO:0000313" key="2">
    <source>
        <dbReference type="Proteomes" id="UP000481043"/>
    </source>
</evidence>